<dbReference type="EnsemblPlants" id="PGSC0003DMT400096876">
    <property type="protein sequence ID" value="PGSC0003DMT400096876"/>
    <property type="gene ID" value="PGSC0003DMG400046447"/>
</dbReference>
<reference evidence="3" key="1">
    <citation type="journal article" date="2011" name="Nature">
        <title>Genome sequence and analysis of the tuber crop potato.</title>
        <authorList>
            <consortium name="The Potato Genome Sequencing Consortium"/>
        </authorList>
    </citation>
    <scope>NUCLEOTIDE SEQUENCE [LARGE SCALE GENOMIC DNA]</scope>
    <source>
        <strain evidence="3">cv. DM1-3 516 R44</strain>
    </source>
</reference>
<name>M1DZF4_SOLTU</name>
<sequence length="131" mass="15007">MVETNKEAQKKHEWDALVAQVDILSKRLMELEAQATKKNKYFSLRECKNGKKHGGVQNDEVLSLIQQKIKAQEKVLNEMKENIEMLNETSTSNSMTIHLQDAQIGHLILGRYLPFAEDSPIYTMADSEDED</sequence>
<dbReference type="PaxDb" id="4113-PGSC0003DMT400096876"/>
<proteinExistence type="predicted"/>
<reference evidence="2" key="2">
    <citation type="submission" date="2015-06" db="UniProtKB">
        <authorList>
            <consortium name="EnsemblPlants"/>
        </authorList>
    </citation>
    <scope>IDENTIFICATION</scope>
    <source>
        <strain evidence="2">DM1-3 516 R44</strain>
    </source>
</reference>
<keyword evidence="1" id="KW-0175">Coiled coil</keyword>
<evidence type="ECO:0000256" key="1">
    <source>
        <dbReference type="SAM" id="Coils"/>
    </source>
</evidence>
<keyword evidence="3" id="KW-1185">Reference proteome</keyword>
<dbReference type="InParanoid" id="M1DZF4"/>
<organism evidence="2 3">
    <name type="scientific">Solanum tuberosum</name>
    <name type="common">Potato</name>
    <dbReference type="NCBI Taxonomy" id="4113"/>
    <lineage>
        <taxon>Eukaryota</taxon>
        <taxon>Viridiplantae</taxon>
        <taxon>Streptophyta</taxon>
        <taxon>Embryophyta</taxon>
        <taxon>Tracheophyta</taxon>
        <taxon>Spermatophyta</taxon>
        <taxon>Magnoliopsida</taxon>
        <taxon>eudicotyledons</taxon>
        <taxon>Gunneridae</taxon>
        <taxon>Pentapetalae</taxon>
        <taxon>asterids</taxon>
        <taxon>lamiids</taxon>
        <taxon>Solanales</taxon>
        <taxon>Solanaceae</taxon>
        <taxon>Solanoideae</taxon>
        <taxon>Solaneae</taxon>
        <taxon>Solanum</taxon>
    </lineage>
</organism>
<dbReference type="HOGENOM" id="CLU_029307_9_1_1"/>
<protein>
    <submittedName>
        <fullName evidence="2">Uncharacterized protein</fullName>
    </submittedName>
</protein>
<feature type="coiled-coil region" evidence="1">
    <location>
        <begin position="62"/>
        <end position="89"/>
    </location>
</feature>
<accession>M1DZF4</accession>
<dbReference type="AlphaFoldDB" id="M1DZF4"/>
<evidence type="ECO:0000313" key="3">
    <source>
        <dbReference type="Proteomes" id="UP000011115"/>
    </source>
</evidence>
<dbReference type="Gramene" id="PGSC0003DMT400096876">
    <property type="protein sequence ID" value="PGSC0003DMT400096876"/>
    <property type="gene ID" value="PGSC0003DMG400046447"/>
</dbReference>
<dbReference type="Proteomes" id="UP000011115">
    <property type="component" value="Unassembled WGS sequence"/>
</dbReference>
<evidence type="ECO:0000313" key="2">
    <source>
        <dbReference type="EnsemblPlants" id="PGSC0003DMT400096876"/>
    </source>
</evidence>